<dbReference type="AlphaFoldDB" id="A0AAD7E5R4"/>
<feature type="coiled-coil region" evidence="1">
    <location>
        <begin position="47"/>
        <end position="81"/>
    </location>
</feature>
<dbReference type="EMBL" id="JARJCW010000001">
    <property type="protein sequence ID" value="KAJ7230268.1"/>
    <property type="molecule type" value="Genomic_DNA"/>
</dbReference>
<reference evidence="3" key="1">
    <citation type="submission" date="2023-03" db="EMBL/GenBank/DDBJ databases">
        <title>Massive genome expansion in bonnet fungi (Mycena s.s.) driven by repeated elements and novel gene families across ecological guilds.</title>
        <authorList>
            <consortium name="Lawrence Berkeley National Laboratory"/>
            <person name="Harder C.B."/>
            <person name="Miyauchi S."/>
            <person name="Viragh M."/>
            <person name="Kuo A."/>
            <person name="Thoen E."/>
            <person name="Andreopoulos B."/>
            <person name="Lu D."/>
            <person name="Skrede I."/>
            <person name="Drula E."/>
            <person name="Henrissat B."/>
            <person name="Morin E."/>
            <person name="Kohler A."/>
            <person name="Barry K."/>
            <person name="LaButti K."/>
            <person name="Morin E."/>
            <person name="Salamov A."/>
            <person name="Lipzen A."/>
            <person name="Mereny Z."/>
            <person name="Hegedus B."/>
            <person name="Baldrian P."/>
            <person name="Stursova M."/>
            <person name="Weitz H."/>
            <person name="Taylor A."/>
            <person name="Grigoriev I.V."/>
            <person name="Nagy L.G."/>
            <person name="Martin F."/>
            <person name="Kauserud H."/>
        </authorList>
    </citation>
    <scope>NUCLEOTIDE SEQUENCE</scope>
    <source>
        <strain evidence="3">9144</strain>
    </source>
</reference>
<sequence>MLSTDSVGRQSSPGSVSKEEPCCWSVIPGTRLHQLLHSNEAPLESELADIETALSDLDARLALLDDEIARLKAWVEQLEEEHLAIGTRRQCNRAVLSPLRRIPPEVLAEVFLWSLPPIYGDYNLDVKQSPWVLTHVCSRWRTVALSTSSLWSRILITYSPGNDSSSAYPLPLVKAHIQRSGSQQLAVTFRGRETPYWEPQVEVLQCLTQHCGRWVELDMRLTSRLLPLLTSLRDQVPCLRKIYLDWESQPAIQSIDCFETARSLVDFSVDVPRYIPIHLPVPQLTRYSMNAPWDVHQRLLSLASNLTEARISSHIDNQSSSDSPIITLPFLRRLYVSDPEILDYITVPTLEEIALYVDRDDDGLDIPRRLASLLHRSSCPMRRLCLDGQPTACGTLAILQATSCIVELVILSMYGETPPLDDEATEVNTLMSTLTVSDVPGSAAVGLHLRCMIFGSDGRPFLDHAVFLEMIRSRCRAVPRHIERAALVICEGLLPDPETLNALYALRREGLDLSVLEGDAADDTMNRLRYME</sequence>
<gene>
    <name evidence="3" type="ORF">GGX14DRAFT_692091</name>
</gene>
<evidence type="ECO:0008006" key="5">
    <source>
        <dbReference type="Google" id="ProtNLM"/>
    </source>
</evidence>
<dbReference type="Proteomes" id="UP001219525">
    <property type="component" value="Unassembled WGS sequence"/>
</dbReference>
<name>A0AAD7E5R4_9AGAR</name>
<keyword evidence="1" id="KW-0175">Coiled coil</keyword>
<organism evidence="3 4">
    <name type="scientific">Mycena pura</name>
    <dbReference type="NCBI Taxonomy" id="153505"/>
    <lineage>
        <taxon>Eukaryota</taxon>
        <taxon>Fungi</taxon>
        <taxon>Dikarya</taxon>
        <taxon>Basidiomycota</taxon>
        <taxon>Agaricomycotina</taxon>
        <taxon>Agaricomycetes</taxon>
        <taxon>Agaricomycetidae</taxon>
        <taxon>Agaricales</taxon>
        <taxon>Marasmiineae</taxon>
        <taxon>Mycenaceae</taxon>
        <taxon>Mycena</taxon>
    </lineage>
</organism>
<evidence type="ECO:0000313" key="3">
    <source>
        <dbReference type="EMBL" id="KAJ7230268.1"/>
    </source>
</evidence>
<evidence type="ECO:0000313" key="4">
    <source>
        <dbReference type="Proteomes" id="UP001219525"/>
    </source>
</evidence>
<protein>
    <recommendedName>
        <fullName evidence="5">F-box domain-containing protein</fullName>
    </recommendedName>
</protein>
<comment type="caution">
    <text evidence="3">The sequence shown here is derived from an EMBL/GenBank/DDBJ whole genome shotgun (WGS) entry which is preliminary data.</text>
</comment>
<accession>A0AAD7E5R4</accession>
<proteinExistence type="predicted"/>
<feature type="compositionally biased region" description="Polar residues" evidence="2">
    <location>
        <begin position="1"/>
        <end position="15"/>
    </location>
</feature>
<evidence type="ECO:0000256" key="2">
    <source>
        <dbReference type="SAM" id="MobiDB-lite"/>
    </source>
</evidence>
<feature type="region of interest" description="Disordered" evidence="2">
    <location>
        <begin position="1"/>
        <end position="20"/>
    </location>
</feature>
<keyword evidence="4" id="KW-1185">Reference proteome</keyword>
<evidence type="ECO:0000256" key="1">
    <source>
        <dbReference type="SAM" id="Coils"/>
    </source>
</evidence>